<gene>
    <name evidence="1" type="ORF">OI18_16055</name>
</gene>
<name>A0A0C1L0X8_9BACT</name>
<evidence type="ECO:0008006" key="3">
    <source>
        <dbReference type="Google" id="ProtNLM"/>
    </source>
</evidence>
<accession>A0A0C1L0X8</accession>
<dbReference type="InterPro" id="IPR016155">
    <property type="entry name" value="Mopterin_synth/thiamin_S_b"/>
</dbReference>
<comment type="caution">
    <text evidence="1">The sequence shown here is derived from an EMBL/GenBank/DDBJ whole genome shotgun (WGS) entry which is preliminary data.</text>
</comment>
<dbReference type="Gene3D" id="3.10.20.30">
    <property type="match status" value="1"/>
</dbReference>
<sequence>MQAQLTILFFGQLAEAVGTGMETIAHVRDTVQLDELLKARYPRLNGFTYVRSVNNKVVSGITEIPEGATIALLPPFSGG</sequence>
<keyword evidence="2" id="KW-1185">Reference proteome</keyword>
<dbReference type="EMBL" id="JSVC01000018">
    <property type="protein sequence ID" value="KIC93672.1"/>
    <property type="molecule type" value="Genomic_DNA"/>
</dbReference>
<dbReference type="Proteomes" id="UP000031408">
    <property type="component" value="Unassembled WGS sequence"/>
</dbReference>
<proteinExistence type="predicted"/>
<dbReference type="InterPro" id="IPR003749">
    <property type="entry name" value="ThiS/MoaD-like"/>
</dbReference>
<evidence type="ECO:0000313" key="2">
    <source>
        <dbReference type="Proteomes" id="UP000031408"/>
    </source>
</evidence>
<dbReference type="SUPFAM" id="SSF54285">
    <property type="entry name" value="MoaD/ThiS"/>
    <property type="match status" value="1"/>
</dbReference>
<dbReference type="OrthoDB" id="1191081at2"/>
<dbReference type="RefSeq" id="WP_039141606.1">
    <property type="nucleotide sequence ID" value="NZ_JSVC01000018.1"/>
</dbReference>
<protein>
    <recommendedName>
        <fullName evidence="3">Molybdopterin converting factor</fullName>
    </recommendedName>
</protein>
<organism evidence="1 2">
    <name type="scientific">Flavihumibacter solisilvae</name>
    <dbReference type="NCBI Taxonomy" id="1349421"/>
    <lineage>
        <taxon>Bacteria</taxon>
        <taxon>Pseudomonadati</taxon>
        <taxon>Bacteroidota</taxon>
        <taxon>Chitinophagia</taxon>
        <taxon>Chitinophagales</taxon>
        <taxon>Chitinophagaceae</taxon>
        <taxon>Flavihumibacter</taxon>
    </lineage>
</organism>
<dbReference type="AlphaFoldDB" id="A0A0C1L0X8"/>
<dbReference type="STRING" id="1349421.OI18_16055"/>
<dbReference type="Pfam" id="PF02597">
    <property type="entry name" value="ThiS"/>
    <property type="match status" value="1"/>
</dbReference>
<dbReference type="CDD" id="cd00754">
    <property type="entry name" value="Ubl_MoaD"/>
    <property type="match status" value="1"/>
</dbReference>
<dbReference type="InterPro" id="IPR012675">
    <property type="entry name" value="Beta-grasp_dom_sf"/>
</dbReference>
<reference evidence="1 2" key="1">
    <citation type="submission" date="2014-11" db="EMBL/GenBank/DDBJ databases">
        <title>Genome sequence of Flavihumibacter solisilvae 3-3.</title>
        <authorList>
            <person name="Zhou G."/>
            <person name="Li M."/>
            <person name="Wang G."/>
        </authorList>
    </citation>
    <scope>NUCLEOTIDE SEQUENCE [LARGE SCALE GENOMIC DNA]</scope>
    <source>
        <strain evidence="1 2">3-3</strain>
    </source>
</reference>
<evidence type="ECO:0000313" key="1">
    <source>
        <dbReference type="EMBL" id="KIC93672.1"/>
    </source>
</evidence>